<organism evidence="1 2">
    <name type="scientific">Thioalkalivibrio halophilus</name>
    <dbReference type="NCBI Taxonomy" id="252474"/>
    <lineage>
        <taxon>Bacteria</taxon>
        <taxon>Pseudomonadati</taxon>
        <taxon>Pseudomonadota</taxon>
        <taxon>Gammaproteobacteria</taxon>
        <taxon>Chromatiales</taxon>
        <taxon>Ectothiorhodospiraceae</taxon>
        <taxon>Thioalkalivibrio</taxon>
    </lineage>
</organism>
<dbReference type="EMBL" id="MUZR01000007">
    <property type="protein sequence ID" value="OOC11131.1"/>
    <property type="molecule type" value="Genomic_DNA"/>
</dbReference>
<evidence type="ECO:0000313" key="1">
    <source>
        <dbReference type="EMBL" id="OOC11131.1"/>
    </source>
</evidence>
<protein>
    <recommendedName>
        <fullName evidence="3">Dicarboxylate transport domain-containing protein</fullName>
    </recommendedName>
</protein>
<accession>A0A1V3A1B6</accession>
<dbReference type="Proteomes" id="UP000189177">
    <property type="component" value="Unassembled WGS sequence"/>
</dbReference>
<evidence type="ECO:0000313" key="2">
    <source>
        <dbReference type="Proteomes" id="UP000189177"/>
    </source>
</evidence>
<name>A0A1V3A1B6_9GAMM</name>
<sequence length="698" mass="74838">MARAGWPAVRRMGGAVALVLMVPAATGADPEDAGGLTVDLRIERGLHEALDAEGLTARARLRDGRLAVTVGAERLHLPEPVGTLAGVRLDCPSLVPTTAGWRCREARLSADGGDLVLQEHPLRLDWHTGHNRLRVAGDWPGWFGASGEFVLRVAGADDWRAELALSGVDLVALAESPRLAPWLPEEPPVTLQSGRADLAMQGAAEGDHRAELRLRDVGFSDAVGLRAGEGIGGRLEAREVAGDWILDATLEEGAVFVDPWFVDPDETGALNLRADGLRPADGGFAAGVEVAELSGSLGEMLAFSGQEIRSGSPEAIAPSGSFRLEARDPGAVHAVLLDPVLAGTPGRDLVLSGDSVVARLGLERGEPRSATLRWKALSAEDGTGRFGVTDSDGALSWQAGAPGVPGHLGWERAHLFRLPLGEFDARVRAQPDGIDLLEATRIPILDGALRVDDFGLRLTPDGPDVRFTGGVQAISLEPLTEVLGWPRFSGRLAGMIPEVRLDRGDLAVDGRLLVQVFDGDVVLRDVRIRDLFGRTPELGLSARMDRLDLALATRAFDVGRVEGRLSGHLEDLHMIDWRPVRMDLAVHTPADAPGRRRISQRAVQNITELGGPVQAAASSVFLRFFENFSYRRLGFRCVLRDGVCEFGGVADRPDGGFTLVQGGGLPRIEVIGYNRRVDWDELLRGLSRVTAGEPPEVR</sequence>
<dbReference type="STRING" id="252474.B1A74_02865"/>
<proteinExistence type="predicted"/>
<keyword evidence="2" id="KW-1185">Reference proteome</keyword>
<dbReference type="AlphaFoldDB" id="A0A1V3A1B6"/>
<evidence type="ECO:0008006" key="3">
    <source>
        <dbReference type="Google" id="ProtNLM"/>
    </source>
</evidence>
<gene>
    <name evidence="1" type="ORF">B1A74_02865</name>
</gene>
<comment type="caution">
    <text evidence="1">The sequence shown here is derived from an EMBL/GenBank/DDBJ whole genome shotgun (WGS) entry which is preliminary data.</text>
</comment>
<reference evidence="1 2" key="1">
    <citation type="submission" date="2017-02" db="EMBL/GenBank/DDBJ databases">
        <title>Genomic diversity within the haloalkaliphilic genus Thioalkalivibrio.</title>
        <authorList>
            <person name="Ahn A.-C."/>
            <person name="Meier-Kolthoff J."/>
            <person name="Overmars L."/>
            <person name="Richter M."/>
            <person name="Woyke T."/>
            <person name="Sorokin D.Y."/>
            <person name="Muyzer G."/>
        </authorList>
    </citation>
    <scope>NUCLEOTIDE SEQUENCE [LARGE SCALE GENOMIC DNA]</scope>
    <source>
        <strain evidence="1 2">HL17</strain>
    </source>
</reference>